<evidence type="ECO:0000313" key="1">
    <source>
        <dbReference type="EMBL" id="OWT43080.1"/>
    </source>
</evidence>
<gene>
    <name evidence="1" type="ORF">VFPPC_17744</name>
</gene>
<proteinExistence type="predicted"/>
<reference evidence="1 2" key="1">
    <citation type="journal article" date="2016" name="PLoS Pathog.">
        <title>Biosynthesis of antibiotic leucinostatins in bio-control fungus Purpureocillium lilacinum and their inhibition on phytophthora revealed by genome mining.</title>
        <authorList>
            <person name="Wang G."/>
            <person name="Liu Z."/>
            <person name="Lin R."/>
            <person name="Li E."/>
            <person name="Mao Z."/>
            <person name="Ling J."/>
            <person name="Yang Y."/>
            <person name="Yin W.B."/>
            <person name="Xie B."/>
        </authorList>
    </citation>
    <scope>NUCLEOTIDE SEQUENCE [LARGE SCALE GENOMIC DNA]</scope>
    <source>
        <strain evidence="1">170</strain>
    </source>
</reference>
<protein>
    <submittedName>
        <fullName evidence="1">Uncharacterized protein</fullName>
    </submittedName>
</protein>
<sequence>MALSTGSYQQTFWTGHPLSHLAKPTVLEYAAYQISMYGAQQKTVGEQKGAETVKSVQRLGADHPVIQVREILTDRERGGKLSNFEQALGAECSCLGCYVQKSNKRSTGSRNGSPRDGLSYMTRVAQEDCERRNFKCK</sequence>
<dbReference type="EMBL" id="LSBJ02000003">
    <property type="protein sequence ID" value="OWT43080.1"/>
    <property type="molecule type" value="Genomic_DNA"/>
</dbReference>
<dbReference type="Proteomes" id="UP000078397">
    <property type="component" value="Unassembled WGS sequence"/>
</dbReference>
<evidence type="ECO:0000313" key="2">
    <source>
        <dbReference type="Proteomes" id="UP000078397"/>
    </source>
</evidence>
<comment type="caution">
    <text evidence="1">The sequence shown here is derived from an EMBL/GenBank/DDBJ whole genome shotgun (WGS) entry which is preliminary data.</text>
</comment>
<name>A0A219AQN3_METCM</name>
<accession>A0A219AQN3</accession>
<organism evidence="1 2">
    <name type="scientific">Pochonia chlamydosporia 170</name>
    <dbReference type="NCBI Taxonomy" id="1380566"/>
    <lineage>
        <taxon>Eukaryota</taxon>
        <taxon>Fungi</taxon>
        <taxon>Dikarya</taxon>
        <taxon>Ascomycota</taxon>
        <taxon>Pezizomycotina</taxon>
        <taxon>Sordariomycetes</taxon>
        <taxon>Hypocreomycetidae</taxon>
        <taxon>Hypocreales</taxon>
        <taxon>Clavicipitaceae</taxon>
        <taxon>Pochonia</taxon>
    </lineage>
</organism>
<keyword evidence="2" id="KW-1185">Reference proteome</keyword>
<dbReference type="GeneID" id="33936671"/>
<dbReference type="AlphaFoldDB" id="A0A219AQN3"/>
<dbReference type="RefSeq" id="XP_022285529.1">
    <property type="nucleotide sequence ID" value="XM_022429433.1"/>
</dbReference>
<dbReference type="KEGG" id="pchm:VFPPC_17744"/>